<keyword evidence="3 7" id="KW-0269">Exonuclease</keyword>
<evidence type="ECO:0000313" key="7">
    <source>
        <dbReference type="EMBL" id="AYV77562.1"/>
    </source>
</evidence>
<evidence type="ECO:0000256" key="4">
    <source>
        <dbReference type="ARBA" id="ARBA00038299"/>
    </source>
</evidence>
<reference evidence="7" key="1">
    <citation type="submission" date="2018-10" db="EMBL/GenBank/DDBJ databases">
        <title>Hidden diversity of soil giant viruses.</title>
        <authorList>
            <person name="Schulz F."/>
            <person name="Alteio L."/>
            <person name="Goudeau D."/>
            <person name="Ryan E.M."/>
            <person name="Malmstrom R.R."/>
            <person name="Blanchard J."/>
            <person name="Woyke T."/>
        </authorList>
    </citation>
    <scope>NUCLEOTIDE SEQUENCE</scope>
    <source>
        <strain evidence="7">DSV1</strain>
    </source>
</reference>
<dbReference type="GO" id="GO:0004534">
    <property type="term" value="F:5'-3' RNA exonuclease activity"/>
    <property type="evidence" value="ECO:0007669"/>
    <property type="project" value="TreeGrafter"/>
</dbReference>
<evidence type="ECO:0000256" key="3">
    <source>
        <dbReference type="ARBA" id="ARBA00022839"/>
    </source>
</evidence>
<keyword evidence="2" id="KW-0378">Hydrolase</keyword>
<dbReference type="Pfam" id="PF17846">
    <property type="entry name" value="XRN_M"/>
    <property type="match status" value="1"/>
</dbReference>
<dbReference type="GO" id="GO:0003723">
    <property type="term" value="F:RNA binding"/>
    <property type="evidence" value="ECO:0007669"/>
    <property type="project" value="TreeGrafter"/>
</dbReference>
<gene>
    <name evidence="7" type="ORF">Dasosvirus7_9</name>
</gene>
<organism evidence="7">
    <name type="scientific">Dasosvirus sp</name>
    <dbReference type="NCBI Taxonomy" id="2487764"/>
    <lineage>
        <taxon>Viruses</taxon>
        <taxon>Varidnaviria</taxon>
        <taxon>Bamfordvirae</taxon>
        <taxon>Nucleocytoviricota</taxon>
        <taxon>Megaviricetes</taxon>
        <taxon>Imitervirales</taxon>
        <taxon>Mimiviridae</taxon>
        <taxon>Klosneuvirinae</taxon>
    </lineage>
</organism>
<evidence type="ECO:0000259" key="5">
    <source>
        <dbReference type="Pfam" id="PF03159"/>
    </source>
</evidence>
<dbReference type="Pfam" id="PF03159">
    <property type="entry name" value="XRN_N"/>
    <property type="match status" value="1"/>
</dbReference>
<evidence type="ECO:0000259" key="6">
    <source>
        <dbReference type="Pfam" id="PF17846"/>
    </source>
</evidence>
<evidence type="ECO:0000256" key="2">
    <source>
        <dbReference type="ARBA" id="ARBA00022801"/>
    </source>
</evidence>
<dbReference type="InterPro" id="IPR004859">
    <property type="entry name" value="Xrn1_N"/>
</dbReference>
<feature type="domain" description="Xrn1 N-terminal" evidence="5">
    <location>
        <begin position="1"/>
        <end position="217"/>
    </location>
</feature>
<proteinExistence type="inferred from homology"/>
<dbReference type="EMBL" id="MK072048">
    <property type="protein sequence ID" value="AYV77562.1"/>
    <property type="molecule type" value="Genomic_DNA"/>
</dbReference>
<accession>A0A3G4ZRM3</accession>
<dbReference type="GO" id="GO:0000956">
    <property type="term" value="P:nuclear-transcribed mRNA catabolic process"/>
    <property type="evidence" value="ECO:0007669"/>
    <property type="project" value="TreeGrafter"/>
</dbReference>
<feature type="domain" description="Xrn1 helical" evidence="6">
    <location>
        <begin position="288"/>
        <end position="324"/>
    </location>
</feature>
<keyword evidence="1" id="KW-0540">Nuclease</keyword>
<comment type="similarity">
    <text evidence="4">Belongs to the 5'-3' exonuclease family.</text>
</comment>
<dbReference type="InterPro" id="IPR041412">
    <property type="entry name" value="Xrn1_helical"/>
</dbReference>
<name>A0A3G4ZRM3_9VIRU</name>
<dbReference type="PANTHER" id="PTHR12341">
    <property type="entry name" value="5'-&gt;3' EXORIBONUCLEASE"/>
    <property type="match status" value="1"/>
</dbReference>
<protein>
    <submittedName>
        <fullName evidence="7">XRN 5'-3' exonuclease</fullName>
    </submittedName>
</protein>
<dbReference type="Gene3D" id="3.40.50.12390">
    <property type="match status" value="1"/>
</dbReference>
<evidence type="ECO:0000256" key="1">
    <source>
        <dbReference type="ARBA" id="ARBA00022722"/>
    </source>
</evidence>
<dbReference type="InterPro" id="IPR027073">
    <property type="entry name" value="5_3_exoribonuclease"/>
</dbReference>
<dbReference type="PANTHER" id="PTHR12341:SF7">
    <property type="entry name" value="5'-3' EXORIBONUCLEASE 1"/>
    <property type="match status" value="1"/>
</dbReference>
<sequence>MGVPSFYRLLTKKYRGIVKSNPDRKIKSLYIDANCLFHPQCFKILDLYQNVTDPEKLFKLMSGRILRYIEYLINLCNPEDLVYIAVDGVAPLAKIKQQRSRRFGYADNYKHRIYRKHRIAFNDSWSNIVITPGTEFMYNLHHKIKTFLEQKQFSCKLLIYDSYFTAGEGEHKILQHIKRSRIIDLNDPRATVIYGLDADLIFLSIASKCDHIYLLREADQFNHTGEEIKSNSNDVATELLYADIDFTKQCIDREFDENREKFDQFEQEFDESGINKDIVPVMDSKKQFTDDYIFICYFLGNDFLPHLPSIDIAMDGIKIVTNAYLDT</sequence>